<comment type="caution">
    <text evidence="1">The sequence shown here is derived from an EMBL/GenBank/DDBJ whole genome shotgun (WGS) entry which is preliminary data.</text>
</comment>
<dbReference type="Gene3D" id="1.10.390.10">
    <property type="entry name" value="Neutral Protease Domain 2"/>
    <property type="match status" value="1"/>
</dbReference>
<dbReference type="SUPFAM" id="SSF55486">
    <property type="entry name" value="Metalloproteases ('zincins'), catalytic domain"/>
    <property type="match status" value="1"/>
</dbReference>
<name>A0ABV8GJE3_9ACTN</name>
<dbReference type="CDD" id="cd09598">
    <property type="entry name" value="M4_like"/>
    <property type="match status" value="1"/>
</dbReference>
<keyword evidence="2" id="KW-1185">Reference proteome</keyword>
<organism evidence="1 2">
    <name type="scientific">Nonomuraea purpurea</name>
    <dbReference type="NCBI Taxonomy" id="1849276"/>
    <lineage>
        <taxon>Bacteria</taxon>
        <taxon>Bacillati</taxon>
        <taxon>Actinomycetota</taxon>
        <taxon>Actinomycetes</taxon>
        <taxon>Streptosporangiales</taxon>
        <taxon>Streptosporangiaceae</taxon>
        <taxon>Nonomuraea</taxon>
    </lineage>
</organism>
<sequence length="491" mass="53104">MIIQELQEKPLPDNREVAGAAVAVAESTRQMLKPPFTMEAVSPPRPLPTPTPMPVQPIVGPRILIYKQDPTVAELGVRPIFIPSAVLSGPSDARIVTELTGTTPVARNVNGDFIFVPNTPEFDCSHTYAVVHETLTMYERHNGGNPIPFAWNTGGNVDRLTVFPRAAVGANAFYSRTAKALKFLFFTPTGATQDIFTCRSFDIVSHETGHAILDGLKPGWLSADNPPQTGGLHESFGDLTAIFMALAEPDQAEALVALTKANLHAKSFLSSVAEEFGKGLGMPFGLRNADNDLKLSEVGNEVHAISQVFTGAIYDVLADIYAHERTKQETLKSPTMILMQVADRLCKLLFDAIVKAPATKATYADVVNQMLQISAAQGDPNIYRTFLRNRFAVREVVTSPTPFTEMLSGEMDFANADYTGDGKTAKDVTNVKTADTASASLRAVQDRTACCGTMQLPEFQVIDAAKLTSKGDLSNEDILAAQLSALKKAFK</sequence>
<evidence type="ECO:0008006" key="3">
    <source>
        <dbReference type="Google" id="ProtNLM"/>
    </source>
</evidence>
<dbReference type="Proteomes" id="UP001595851">
    <property type="component" value="Unassembled WGS sequence"/>
</dbReference>
<proteinExistence type="predicted"/>
<evidence type="ECO:0000313" key="1">
    <source>
        <dbReference type="EMBL" id="MFC4014071.1"/>
    </source>
</evidence>
<reference evidence="2" key="1">
    <citation type="journal article" date="2019" name="Int. J. Syst. Evol. Microbiol.">
        <title>The Global Catalogue of Microorganisms (GCM) 10K type strain sequencing project: providing services to taxonomists for standard genome sequencing and annotation.</title>
        <authorList>
            <consortium name="The Broad Institute Genomics Platform"/>
            <consortium name="The Broad Institute Genome Sequencing Center for Infectious Disease"/>
            <person name="Wu L."/>
            <person name="Ma J."/>
        </authorList>
    </citation>
    <scope>NUCLEOTIDE SEQUENCE [LARGE SCALE GENOMIC DNA]</scope>
    <source>
        <strain evidence="2">TBRC 1276</strain>
    </source>
</reference>
<dbReference type="RefSeq" id="WP_379533921.1">
    <property type="nucleotide sequence ID" value="NZ_JBHSBI010000032.1"/>
</dbReference>
<dbReference type="EMBL" id="JBHSBI010000032">
    <property type="protein sequence ID" value="MFC4014071.1"/>
    <property type="molecule type" value="Genomic_DNA"/>
</dbReference>
<protein>
    <recommendedName>
        <fullName evidence="3">Peptidase M4 C-terminal domain-containing protein</fullName>
    </recommendedName>
</protein>
<accession>A0ABV8GJE3</accession>
<gene>
    <name evidence="1" type="ORF">ACFOY2_43070</name>
</gene>
<evidence type="ECO:0000313" key="2">
    <source>
        <dbReference type="Proteomes" id="UP001595851"/>
    </source>
</evidence>
<dbReference type="InterPro" id="IPR027268">
    <property type="entry name" value="Peptidase_M4/M1_CTD_sf"/>
</dbReference>